<dbReference type="Pfam" id="PF03466">
    <property type="entry name" value="LysR_substrate"/>
    <property type="match status" value="1"/>
</dbReference>
<dbReference type="InterPro" id="IPR005119">
    <property type="entry name" value="LysR_subst-bd"/>
</dbReference>
<organism evidence="1 2">
    <name type="scientific">Agrobacterium salinitolerans</name>
    <dbReference type="NCBI Taxonomy" id="1183413"/>
    <lineage>
        <taxon>Bacteria</taxon>
        <taxon>Pseudomonadati</taxon>
        <taxon>Pseudomonadota</taxon>
        <taxon>Alphaproteobacteria</taxon>
        <taxon>Hyphomicrobiales</taxon>
        <taxon>Rhizobiaceae</taxon>
        <taxon>Rhizobium/Agrobacterium group</taxon>
        <taxon>Agrobacterium</taxon>
    </lineage>
</organism>
<protein>
    <submittedName>
        <fullName evidence="1">LysR substrate-binding domain-containing protein</fullName>
    </submittedName>
</protein>
<proteinExistence type="predicted"/>
<dbReference type="EMBL" id="CP109969">
    <property type="protein sequence ID" value="UYZ10759.1"/>
    <property type="molecule type" value="Genomic_DNA"/>
</dbReference>
<evidence type="ECO:0000313" key="1">
    <source>
        <dbReference type="EMBL" id="UYZ10759.1"/>
    </source>
</evidence>
<sequence>MQGFGITYVPKALVEKQIADGQLRAVLDDWSLLFTGYHLYYPGRGQISQAMMVVVDAPRQRAKA</sequence>
<evidence type="ECO:0000313" key="2">
    <source>
        <dbReference type="Proteomes" id="UP000298735"/>
    </source>
</evidence>
<gene>
    <name evidence="1" type="ORF">CFBP5507_16590</name>
</gene>
<reference evidence="1" key="1">
    <citation type="submission" date="2022-10" db="EMBL/GenBank/DDBJ databases">
        <title>Complete genome sequence of Agrobacterium salinitolerans CFBP5507.</title>
        <authorList>
            <person name="Tchabashvili S."/>
            <person name="Yen H.-C."/>
            <person name="Haryono M."/>
            <person name="Lin Y.-C."/>
            <person name="Lai E.-M."/>
            <person name="Kuo C.-H."/>
        </authorList>
    </citation>
    <scope>NUCLEOTIDE SEQUENCE</scope>
    <source>
        <strain evidence="1">CFBP5507</strain>
    </source>
</reference>
<dbReference type="OrthoDB" id="9813056at2"/>
<accession>A0A4Z1R4L3</accession>
<dbReference type="SUPFAM" id="SSF53850">
    <property type="entry name" value="Periplasmic binding protein-like II"/>
    <property type="match status" value="1"/>
</dbReference>
<dbReference type="AlphaFoldDB" id="A0A4Z1R4L3"/>
<dbReference type="RefSeq" id="WP_137412204.1">
    <property type="nucleotide sequence ID" value="NZ_CP109969.1"/>
</dbReference>
<dbReference type="KEGG" id="asal:CFBP5507_16590"/>
<dbReference type="Gene3D" id="3.40.190.290">
    <property type="match status" value="1"/>
</dbReference>
<name>A0A4Z1R4L3_9HYPH</name>
<dbReference type="Proteomes" id="UP000298735">
    <property type="component" value="Chromosome Linear"/>
</dbReference>